<proteinExistence type="inferred from homology"/>
<dbReference type="GO" id="GO:0015031">
    <property type="term" value="P:protein transport"/>
    <property type="evidence" value="ECO:0007669"/>
    <property type="project" value="UniProtKB-UniRule"/>
</dbReference>
<keyword evidence="9 11" id="KW-0131">Cell cycle</keyword>
<evidence type="ECO:0000259" key="15">
    <source>
        <dbReference type="PROSITE" id="PS50059"/>
    </source>
</evidence>
<dbReference type="InterPro" id="IPR001179">
    <property type="entry name" value="PPIase_FKBP_dom"/>
</dbReference>
<feature type="region of interest" description="Disordered" evidence="14">
    <location>
        <begin position="424"/>
        <end position="444"/>
    </location>
</feature>
<evidence type="ECO:0000256" key="5">
    <source>
        <dbReference type="ARBA" id="ARBA00022618"/>
    </source>
</evidence>
<dbReference type="Pfam" id="PF00254">
    <property type="entry name" value="FKBP_C"/>
    <property type="match status" value="1"/>
</dbReference>
<dbReference type="InterPro" id="IPR046357">
    <property type="entry name" value="PPIase_dom_sf"/>
</dbReference>
<dbReference type="GO" id="GO:0051083">
    <property type="term" value="P:'de novo' cotranslational protein folding"/>
    <property type="evidence" value="ECO:0007669"/>
    <property type="project" value="TreeGrafter"/>
</dbReference>
<dbReference type="GO" id="GO:0005737">
    <property type="term" value="C:cytoplasm"/>
    <property type="evidence" value="ECO:0007669"/>
    <property type="project" value="UniProtKB-SubCell"/>
</dbReference>
<evidence type="ECO:0000256" key="10">
    <source>
        <dbReference type="ARBA" id="ARBA00029986"/>
    </source>
</evidence>
<dbReference type="PANTHER" id="PTHR30560">
    <property type="entry name" value="TRIGGER FACTOR CHAPERONE AND PEPTIDYL-PROLYL CIS/TRANS ISOMERASE"/>
    <property type="match status" value="1"/>
</dbReference>
<comment type="caution">
    <text evidence="16">The sequence shown here is derived from an EMBL/GenBank/DDBJ whole genome shotgun (WGS) entry which is preliminary data.</text>
</comment>
<evidence type="ECO:0000256" key="4">
    <source>
        <dbReference type="ARBA" id="ARBA00016902"/>
    </source>
</evidence>
<name>A0A8J6QJX6_9BACT</name>
<dbReference type="AlphaFoldDB" id="A0A8J6QJX6"/>
<dbReference type="EC" id="5.2.1.8" evidence="3 11"/>
<dbReference type="Pfam" id="PF05698">
    <property type="entry name" value="Trigger_C"/>
    <property type="match status" value="1"/>
</dbReference>
<dbReference type="FunFam" id="3.10.50.40:FF:000001">
    <property type="entry name" value="Trigger factor"/>
    <property type="match status" value="1"/>
</dbReference>
<feature type="domain" description="PPIase FKBP-type" evidence="15">
    <location>
        <begin position="163"/>
        <end position="248"/>
    </location>
</feature>
<comment type="similarity">
    <text evidence="2 11 13">Belongs to the FKBP-type PPIase family. Tig subfamily.</text>
</comment>
<dbReference type="GO" id="GO:0043022">
    <property type="term" value="F:ribosome binding"/>
    <property type="evidence" value="ECO:0007669"/>
    <property type="project" value="TreeGrafter"/>
</dbReference>
<dbReference type="PIRSF" id="PIRSF003095">
    <property type="entry name" value="Trigger_factor"/>
    <property type="match status" value="1"/>
</dbReference>
<dbReference type="GO" id="GO:0051301">
    <property type="term" value="P:cell division"/>
    <property type="evidence" value="ECO:0007669"/>
    <property type="project" value="UniProtKB-KW"/>
</dbReference>
<keyword evidence="11" id="KW-0963">Cytoplasm</keyword>
<accession>A0A8J6QJX6</accession>
<dbReference type="HAMAP" id="MF_00303">
    <property type="entry name" value="Trigger_factor_Tig"/>
    <property type="match status" value="1"/>
</dbReference>
<dbReference type="SUPFAM" id="SSF102735">
    <property type="entry name" value="Trigger factor ribosome-binding domain"/>
    <property type="match status" value="1"/>
</dbReference>
<dbReference type="SUPFAM" id="SSF54534">
    <property type="entry name" value="FKBP-like"/>
    <property type="match status" value="1"/>
</dbReference>
<comment type="subcellular location">
    <subcellularLocation>
        <location evidence="11">Cytoplasm</location>
    </subcellularLocation>
    <text evidence="11">About half TF is bound to the ribosome near the polypeptide exit tunnel while the other half is free in the cytoplasm.</text>
</comment>
<comment type="domain">
    <text evidence="11">Consists of 3 domains; the N-terminus binds the ribosome, the middle domain has PPIase activity, while the C-terminus has intrinsic chaperone activity on its own.</text>
</comment>
<keyword evidence="17" id="KW-1185">Reference proteome</keyword>
<keyword evidence="8 11" id="KW-0413">Isomerase</keyword>
<dbReference type="GO" id="GO:0044183">
    <property type="term" value="F:protein folding chaperone"/>
    <property type="evidence" value="ECO:0007669"/>
    <property type="project" value="TreeGrafter"/>
</dbReference>
<evidence type="ECO:0000256" key="2">
    <source>
        <dbReference type="ARBA" id="ARBA00005464"/>
    </source>
</evidence>
<dbReference type="Gene3D" id="3.10.50.40">
    <property type="match status" value="1"/>
</dbReference>
<dbReference type="PANTHER" id="PTHR30560:SF3">
    <property type="entry name" value="TRIGGER FACTOR-LIKE PROTEIN TIG, CHLOROPLASTIC"/>
    <property type="match status" value="1"/>
</dbReference>
<dbReference type="Pfam" id="PF05697">
    <property type="entry name" value="Trigger_N"/>
    <property type="match status" value="1"/>
</dbReference>
<evidence type="ECO:0000313" key="17">
    <source>
        <dbReference type="Proteomes" id="UP000632828"/>
    </source>
</evidence>
<dbReference type="RefSeq" id="WP_191153759.1">
    <property type="nucleotide sequence ID" value="NZ_JACWUN010000002.1"/>
</dbReference>
<keyword evidence="6 11" id="KW-0697">Rotamase</keyword>
<dbReference type="InterPro" id="IPR005215">
    <property type="entry name" value="Trig_fac"/>
</dbReference>
<dbReference type="Proteomes" id="UP000632828">
    <property type="component" value="Unassembled WGS sequence"/>
</dbReference>
<dbReference type="Gene3D" id="3.30.70.1050">
    <property type="entry name" value="Trigger factor ribosome-binding domain"/>
    <property type="match status" value="1"/>
</dbReference>
<evidence type="ECO:0000256" key="9">
    <source>
        <dbReference type="ARBA" id="ARBA00023306"/>
    </source>
</evidence>
<evidence type="ECO:0000256" key="7">
    <source>
        <dbReference type="ARBA" id="ARBA00023186"/>
    </source>
</evidence>
<keyword evidence="5 11" id="KW-0132">Cell division</keyword>
<dbReference type="GO" id="GO:0043335">
    <property type="term" value="P:protein unfolding"/>
    <property type="evidence" value="ECO:0007669"/>
    <property type="project" value="TreeGrafter"/>
</dbReference>
<evidence type="ECO:0000256" key="6">
    <source>
        <dbReference type="ARBA" id="ARBA00023110"/>
    </source>
</evidence>
<evidence type="ECO:0000256" key="14">
    <source>
        <dbReference type="SAM" id="MobiDB-lite"/>
    </source>
</evidence>
<reference evidence="16" key="1">
    <citation type="submission" date="2020-09" db="EMBL/GenBank/DDBJ databases">
        <title>Pelobacter alkaliphilus sp. nov., a novel anaerobic arsenate-reducing bacterium from terrestrial mud volcano.</title>
        <authorList>
            <person name="Khomyakova M.A."/>
            <person name="Merkel A.Y."/>
            <person name="Slobodkin A.I."/>
        </authorList>
    </citation>
    <scope>NUCLEOTIDE SEQUENCE</scope>
    <source>
        <strain evidence="16">M08fum</strain>
    </source>
</reference>
<evidence type="ECO:0000256" key="1">
    <source>
        <dbReference type="ARBA" id="ARBA00000971"/>
    </source>
</evidence>
<dbReference type="SUPFAM" id="SSF109998">
    <property type="entry name" value="Triger factor/SurA peptide-binding domain-like"/>
    <property type="match status" value="1"/>
</dbReference>
<comment type="function">
    <text evidence="11">Involved in protein export. Acts as a chaperone by maintaining the newly synthesized protein in an open conformation. Functions as a peptidyl-prolyl cis-trans isomerase.</text>
</comment>
<dbReference type="InterPro" id="IPR027304">
    <property type="entry name" value="Trigger_fact/SurA_dom_sf"/>
</dbReference>
<sequence length="444" mass="49889">MNVTVEDLSPIKKKVTIEVHADLVASELDSAFKKIAKTSNIKGFRKGKVPKKILEQQYGPKAHYDTIGSLINNSLYKALIDNKIEAVSQPEVVQTGAIEEGKPFAYEAEVDVRPELTAKDYTGLELEKEKLVFDEAAVDQQLEQMRQSRVQLVVAESESARHDDTVVIDFTGYIDGVAFEDGAAEDYQLELGSNSFIPGFEEQLVGMKRDEEKDISVTFPEAYGAKNLAGKDAVFKVLLKEIKEKKVPALDDDFAKELEAEGLEQLKEKTRENLKSQQQQQIDNQLQENLMNALLEKNPFEVPDGMVTNQLMYLKDSFSQRLKAQGMSLEMLGMNDESFNKTYWDMATQQVKGELLLDAIAQQEQLVVADDEVEKKFAAFAEQSNTPLEQVKQFFENDQALRGLKGQLLQEKVSAFLLDSAVITEVEPKTPEDENDSENPEKES</sequence>
<dbReference type="EMBL" id="JACWUN010000002">
    <property type="protein sequence ID" value="MBD1399484.1"/>
    <property type="molecule type" value="Genomic_DNA"/>
</dbReference>
<dbReference type="InterPro" id="IPR036611">
    <property type="entry name" value="Trigger_fac_ribosome-bd_sf"/>
</dbReference>
<dbReference type="Gene3D" id="1.10.3120.10">
    <property type="entry name" value="Trigger factor, C-terminal domain"/>
    <property type="match status" value="1"/>
</dbReference>
<dbReference type="NCBIfam" id="TIGR00115">
    <property type="entry name" value="tig"/>
    <property type="match status" value="1"/>
</dbReference>
<dbReference type="InterPro" id="IPR008880">
    <property type="entry name" value="Trigger_fac_C"/>
</dbReference>
<evidence type="ECO:0000256" key="3">
    <source>
        <dbReference type="ARBA" id="ARBA00013194"/>
    </source>
</evidence>
<protein>
    <recommendedName>
        <fullName evidence="4 11">Trigger factor</fullName>
        <shortName evidence="11">TF</shortName>
        <ecNumber evidence="3 11">5.2.1.8</ecNumber>
    </recommendedName>
    <alternativeName>
        <fullName evidence="10 11">PPIase</fullName>
    </alternativeName>
</protein>
<dbReference type="InterPro" id="IPR008881">
    <property type="entry name" value="Trigger_fac_ribosome-bd_bac"/>
</dbReference>
<dbReference type="InterPro" id="IPR037041">
    <property type="entry name" value="Trigger_fac_C_sf"/>
</dbReference>
<dbReference type="PROSITE" id="PS50059">
    <property type="entry name" value="FKBP_PPIASE"/>
    <property type="match status" value="1"/>
</dbReference>
<evidence type="ECO:0000313" key="16">
    <source>
        <dbReference type="EMBL" id="MBD1399484.1"/>
    </source>
</evidence>
<gene>
    <name evidence="11 16" type="primary">tig</name>
    <name evidence="16" type="ORF">ICT70_02250</name>
</gene>
<comment type="catalytic activity">
    <reaction evidence="1 11 12">
        <text>[protein]-peptidylproline (omega=180) = [protein]-peptidylproline (omega=0)</text>
        <dbReference type="Rhea" id="RHEA:16237"/>
        <dbReference type="Rhea" id="RHEA-COMP:10747"/>
        <dbReference type="Rhea" id="RHEA-COMP:10748"/>
        <dbReference type="ChEBI" id="CHEBI:83833"/>
        <dbReference type="ChEBI" id="CHEBI:83834"/>
        <dbReference type="EC" id="5.2.1.8"/>
    </reaction>
</comment>
<dbReference type="GO" id="GO:0003755">
    <property type="term" value="F:peptidyl-prolyl cis-trans isomerase activity"/>
    <property type="evidence" value="ECO:0007669"/>
    <property type="project" value="UniProtKB-UniRule"/>
</dbReference>
<evidence type="ECO:0000256" key="11">
    <source>
        <dbReference type="HAMAP-Rule" id="MF_00303"/>
    </source>
</evidence>
<evidence type="ECO:0000256" key="12">
    <source>
        <dbReference type="PROSITE-ProRule" id="PRU00277"/>
    </source>
</evidence>
<organism evidence="16 17">
    <name type="scientific">Pelovirga terrestris</name>
    <dbReference type="NCBI Taxonomy" id="2771352"/>
    <lineage>
        <taxon>Bacteria</taxon>
        <taxon>Pseudomonadati</taxon>
        <taxon>Thermodesulfobacteriota</taxon>
        <taxon>Desulfuromonadia</taxon>
        <taxon>Geobacterales</taxon>
        <taxon>Geobacteraceae</taxon>
        <taxon>Pelovirga</taxon>
    </lineage>
</organism>
<evidence type="ECO:0000256" key="8">
    <source>
        <dbReference type="ARBA" id="ARBA00023235"/>
    </source>
</evidence>
<keyword evidence="7 11" id="KW-0143">Chaperone</keyword>
<evidence type="ECO:0000256" key="13">
    <source>
        <dbReference type="RuleBase" id="RU003914"/>
    </source>
</evidence>